<dbReference type="InterPro" id="IPR037923">
    <property type="entry name" value="HTH-like"/>
</dbReference>
<keyword evidence="3" id="KW-0238">DNA-binding</keyword>
<dbReference type="InterPro" id="IPR018062">
    <property type="entry name" value="HTH_AraC-typ_CS"/>
</dbReference>
<dbReference type="InterPro" id="IPR009057">
    <property type="entry name" value="Homeodomain-like_sf"/>
</dbReference>
<dbReference type="PRINTS" id="PR00032">
    <property type="entry name" value="HTHARAC"/>
</dbReference>
<dbReference type="Gene3D" id="2.60.120.10">
    <property type="entry name" value="Jelly Rolls"/>
    <property type="match status" value="1"/>
</dbReference>
<dbReference type="AlphaFoldDB" id="A0A2U1AVB0"/>
<dbReference type="SUPFAM" id="SSF51215">
    <property type="entry name" value="Regulatory protein AraC"/>
    <property type="match status" value="1"/>
</dbReference>
<dbReference type="InterPro" id="IPR003313">
    <property type="entry name" value="AraC-bd"/>
</dbReference>
<dbReference type="InterPro" id="IPR020449">
    <property type="entry name" value="Tscrpt_reg_AraC-type_HTH"/>
</dbReference>
<dbReference type="SUPFAM" id="SSF46689">
    <property type="entry name" value="Homeodomain-like"/>
    <property type="match status" value="2"/>
</dbReference>
<dbReference type="InterPro" id="IPR050204">
    <property type="entry name" value="AraC_XylS_family_regulators"/>
</dbReference>
<dbReference type="Gene3D" id="1.10.10.60">
    <property type="entry name" value="Homeodomain-like"/>
    <property type="match status" value="2"/>
</dbReference>
<dbReference type="Pfam" id="PF02311">
    <property type="entry name" value="AraC_binding"/>
    <property type="match status" value="1"/>
</dbReference>
<evidence type="ECO:0000256" key="2">
    <source>
        <dbReference type="ARBA" id="ARBA00023015"/>
    </source>
</evidence>
<dbReference type="EMBL" id="QEKH01000017">
    <property type="protein sequence ID" value="PVY40333.1"/>
    <property type="molecule type" value="Genomic_DNA"/>
</dbReference>
<dbReference type="PANTHER" id="PTHR46796">
    <property type="entry name" value="HTH-TYPE TRANSCRIPTIONAL ACTIVATOR RHAS-RELATED"/>
    <property type="match status" value="1"/>
</dbReference>
<evidence type="ECO:0000313" key="6">
    <source>
        <dbReference type="EMBL" id="PVY40333.1"/>
    </source>
</evidence>
<evidence type="ECO:0000256" key="1">
    <source>
        <dbReference type="ARBA" id="ARBA00022490"/>
    </source>
</evidence>
<dbReference type="OrthoDB" id="9791615at2"/>
<keyword evidence="7" id="KW-1185">Reference proteome</keyword>
<evidence type="ECO:0000256" key="3">
    <source>
        <dbReference type="ARBA" id="ARBA00023125"/>
    </source>
</evidence>
<gene>
    <name evidence="6" type="ORF">C8D82_11752</name>
</gene>
<keyword evidence="5" id="KW-0804">Transcription</keyword>
<dbReference type="PROSITE" id="PS00041">
    <property type="entry name" value="HTH_ARAC_FAMILY_1"/>
    <property type="match status" value="1"/>
</dbReference>
<evidence type="ECO:0000256" key="5">
    <source>
        <dbReference type="ARBA" id="ARBA00023163"/>
    </source>
</evidence>
<accession>A0A2U1AVB0</accession>
<proteinExistence type="predicted"/>
<dbReference type="SMART" id="SM00342">
    <property type="entry name" value="HTH_ARAC"/>
    <property type="match status" value="1"/>
</dbReference>
<dbReference type="Pfam" id="PF12833">
    <property type="entry name" value="HTH_18"/>
    <property type="match status" value="1"/>
</dbReference>
<name>A0A2U1AVB0_9BACT</name>
<keyword evidence="1" id="KW-0963">Cytoplasm</keyword>
<evidence type="ECO:0000256" key="4">
    <source>
        <dbReference type="ARBA" id="ARBA00023159"/>
    </source>
</evidence>
<dbReference type="GeneID" id="78295688"/>
<keyword evidence="4" id="KW-0010">Activator</keyword>
<dbReference type="RefSeq" id="WP_116884385.1">
    <property type="nucleotide sequence ID" value="NZ_CABMMC010000036.1"/>
</dbReference>
<protein>
    <submittedName>
        <fullName evidence="6">AraC family L-rhamnose operon transcriptional activator RhaR/AraC family L-rhamnose operon regulatory protein RhaS</fullName>
    </submittedName>
</protein>
<reference evidence="6 7" key="1">
    <citation type="submission" date="2018-04" db="EMBL/GenBank/DDBJ databases">
        <title>Genomic Encyclopedia of Type Strains, Phase IV (KMG-IV): sequencing the most valuable type-strain genomes for metagenomic binning, comparative biology and taxonomic classification.</title>
        <authorList>
            <person name="Goeker M."/>
        </authorList>
    </citation>
    <scope>NUCLEOTIDE SEQUENCE [LARGE SCALE GENOMIC DNA]</scope>
    <source>
        <strain evidence="6 7">DSM 14823</strain>
    </source>
</reference>
<evidence type="ECO:0000313" key="7">
    <source>
        <dbReference type="Proteomes" id="UP000245959"/>
    </source>
</evidence>
<dbReference type="PROSITE" id="PS01124">
    <property type="entry name" value="HTH_ARAC_FAMILY_2"/>
    <property type="match status" value="1"/>
</dbReference>
<dbReference type="PANTHER" id="PTHR46796:SF13">
    <property type="entry name" value="HTH-TYPE TRANSCRIPTIONAL ACTIVATOR RHAS"/>
    <property type="match status" value="1"/>
</dbReference>
<dbReference type="InterPro" id="IPR014710">
    <property type="entry name" value="RmlC-like_jellyroll"/>
</dbReference>
<dbReference type="InterPro" id="IPR018060">
    <property type="entry name" value="HTH_AraC"/>
</dbReference>
<dbReference type="Proteomes" id="UP000245959">
    <property type="component" value="Unassembled WGS sequence"/>
</dbReference>
<dbReference type="GO" id="GO:0003700">
    <property type="term" value="F:DNA-binding transcription factor activity"/>
    <property type="evidence" value="ECO:0007669"/>
    <property type="project" value="InterPro"/>
</dbReference>
<dbReference type="GO" id="GO:0043565">
    <property type="term" value="F:sequence-specific DNA binding"/>
    <property type="evidence" value="ECO:0007669"/>
    <property type="project" value="InterPro"/>
</dbReference>
<comment type="caution">
    <text evidence="6">The sequence shown here is derived from an EMBL/GenBank/DDBJ whole genome shotgun (WGS) entry which is preliminary data.</text>
</comment>
<sequence>MELVFQAKSEFYFSDPDCPVAVKRVAASNAAQHLHDLTTEPHRHDFAELVIITAGNGVQVVDGGEYAVSLGDVFLIQGNGAHYFLERNRVSMINVLYDPARLPLPFGWLRRLPGYNVIFELEPSVRSAETFKHHLKLSAAELAEAVEIVGKLERELEQDTPGAELAAFQRLLELIVFISRCYDAPPAENLAAVMRVGRIISLLESEFMREWRLEELAKLAATSPNNLLRLFRTVTGTSPVDYLIRVRLRRAAEALKNTPGAVAEIAADCGFADSNYFARKFRAAYGVSPREFRKRPL</sequence>
<keyword evidence="2" id="KW-0805">Transcription regulation</keyword>
<organism evidence="6 7">
    <name type="scientific">Victivallis vadensis</name>
    <dbReference type="NCBI Taxonomy" id="172901"/>
    <lineage>
        <taxon>Bacteria</taxon>
        <taxon>Pseudomonadati</taxon>
        <taxon>Lentisphaerota</taxon>
        <taxon>Lentisphaeria</taxon>
        <taxon>Victivallales</taxon>
        <taxon>Victivallaceae</taxon>
        <taxon>Victivallis</taxon>
    </lineage>
</organism>